<accession>A0ABT4UMN5</accession>
<dbReference type="InterPro" id="IPR002938">
    <property type="entry name" value="FAD-bd"/>
</dbReference>
<dbReference type="InterPro" id="IPR050493">
    <property type="entry name" value="FAD-dep_Monooxygenase_BioMet"/>
</dbReference>
<dbReference type="Gene3D" id="3.50.50.60">
    <property type="entry name" value="FAD/NAD(P)-binding domain"/>
    <property type="match status" value="1"/>
</dbReference>
<evidence type="ECO:0000313" key="5">
    <source>
        <dbReference type="Proteomes" id="UP001210231"/>
    </source>
</evidence>
<dbReference type="GO" id="GO:0004497">
    <property type="term" value="F:monooxygenase activity"/>
    <property type="evidence" value="ECO:0007669"/>
    <property type="project" value="UniProtKB-KW"/>
</dbReference>
<dbReference type="Pfam" id="PF01494">
    <property type="entry name" value="FAD_binding_3"/>
    <property type="match status" value="1"/>
</dbReference>
<dbReference type="EMBL" id="JAQGEF010000021">
    <property type="protein sequence ID" value="MDA3616043.1"/>
    <property type="molecule type" value="Genomic_DNA"/>
</dbReference>
<feature type="domain" description="FAD-binding" evidence="3">
    <location>
        <begin position="2"/>
        <end position="303"/>
    </location>
</feature>
<proteinExistence type="predicted"/>
<gene>
    <name evidence="4" type="ORF">O3P16_14605</name>
</gene>
<evidence type="ECO:0000256" key="2">
    <source>
        <dbReference type="ARBA" id="ARBA00023033"/>
    </source>
</evidence>
<sequence>MIAIIGGGIGGLTLALVLKKLKIPFKVFEASSDIKAVGAGILLANNAMQILKHLGLDDIIASKGSIVNRILITDDHFDTLSEVRLEVFEEKYAVQNYAIHRADLYNIIAGAVGYENIELNKRLVTVRTEQDGIHLTFSDGSVFKTQYLVGADGIKSMVRQQCFNYNVFRDAHQTCFRGVAKYKLPERYCNTAVEAWSKGKRFGFVNINEDAVYWYAVLNDNMLNNETAKNDMVSGFDPLVKEMVDKTAESFIIKGTIYDLKPMKLWAKENVCLVGDAAHATTPNMGQGACQAIEDAYVLGELLKIYPVKKAFEQLTGLRKEKVNFIVSTSWKIGKIGHWKNPYLVKMRNFMMKKMISDKTNLRQMDKLFQLTEVRPGK</sequence>
<reference evidence="4 5" key="1">
    <citation type="submission" date="2022-12" db="EMBL/GenBank/DDBJ databases">
        <title>Chitinophagaceae gen. sp. nov., a new member of the family Chitinophagaceae, isolated from soil in a chemical factory.</title>
        <authorList>
            <person name="Ke Z."/>
        </authorList>
    </citation>
    <scope>NUCLEOTIDE SEQUENCE [LARGE SCALE GENOMIC DNA]</scope>
    <source>
        <strain evidence="4 5">LY-5</strain>
    </source>
</reference>
<evidence type="ECO:0000259" key="3">
    <source>
        <dbReference type="Pfam" id="PF01494"/>
    </source>
</evidence>
<evidence type="ECO:0000256" key="1">
    <source>
        <dbReference type="ARBA" id="ARBA00023002"/>
    </source>
</evidence>
<name>A0ABT4UMN5_9BACT</name>
<protein>
    <submittedName>
        <fullName evidence="4">FAD-dependent monooxygenase</fullName>
    </submittedName>
</protein>
<dbReference type="InterPro" id="IPR036188">
    <property type="entry name" value="FAD/NAD-bd_sf"/>
</dbReference>
<dbReference type="Proteomes" id="UP001210231">
    <property type="component" value="Unassembled WGS sequence"/>
</dbReference>
<keyword evidence="2 4" id="KW-0503">Monooxygenase</keyword>
<organism evidence="4 5">
    <name type="scientific">Polluticaenibacter yanchengensis</name>
    <dbReference type="NCBI Taxonomy" id="3014562"/>
    <lineage>
        <taxon>Bacteria</taxon>
        <taxon>Pseudomonadati</taxon>
        <taxon>Bacteroidota</taxon>
        <taxon>Chitinophagia</taxon>
        <taxon>Chitinophagales</taxon>
        <taxon>Chitinophagaceae</taxon>
        <taxon>Polluticaenibacter</taxon>
    </lineage>
</organism>
<dbReference type="PRINTS" id="PR00420">
    <property type="entry name" value="RNGMNOXGNASE"/>
</dbReference>
<keyword evidence="5" id="KW-1185">Reference proteome</keyword>
<dbReference type="PANTHER" id="PTHR13789:SF309">
    <property type="entry name" value="PUTATIVE (AFU_ORTHOLOGUE AFUA_6G14510)-RELATED"/>
    <property type="match status" value="1"/>
</dbReference>
<dbReference type="RefSeq" id="WP_407032372.1">
    <property type="nucleotide sequence ID" value="NZ_JAQGEF010000021.1"/>
</dbReference>
<comment type="caution">
    <text evidence="4">The sequence shown here is derived from an EMBL/GenBank/DDBJ whole genome shotgun (WGS) entry which is preliminary data.</text>
</comment>
<keyword evidence="1" id="KW-0560">Oxidoreductase</keyword>
<dbReference type="PANTHER" id="PTHR13789">
    <property type="entry name" value="MONOOXYGENASE"/>
    <property type="match status" value="1"/>
</dbReference>
<evidence type="ECO:0000313" key="4">
    <source>
        <dbReference type="EMBL" id="MDA3616043.1"/>
    </source>
</evidence>
<dbReference type="SUPFAM" id="SSF51905">
    <property type="entry name" value="FAD/NAD(P)-binding domain"/>
    <property type="match status" value="1"/>
</dbReference>